<dbReference type="SMART" id="SM00184">
    <property type="entry name" value="RING"/>
    <property type="match status" value="1"/>
</dbReference>
<evidence type="ECO:0000256" key="1">
    <source>
        <dbReference type="ARBA" id="ARBA00022723"/>
    </source>
</evidence>
<evidence type="ECO:0000256" key="5">
    <source>
        <dbReference type="SAM" id="MobiDB-lite"/>
    </source>
</evidence>
<keyword evidence="2 4" id="KW-0863">Zinc-finger</keyword>
<evidence type="ECO:0000256" key="4">
    <source>
        <dbReference type="PROSITE-ProRule" id="PRU00175"/>
    </source>
</evidence>
<feature type="region of interest" description="Disordered" evidence="5">
    <location>
        <begin position="168"/>
        <end position="237"/>
    </location>
</feature>
<dbReference type="InterPro" id="IPR017907">
    <property type="entry name" value="Znf_RING_CS"/>
</dbReference>
<dbReference type="GO" id="GO:0061630">
    <property type="term" value="F:ubiquitin protein ligase activity"/>
    <property type="evidence" value="ECO:0007669"/>
    <property type="project" value="TreeGrafter"/>
</dbReference>
<dbReference type="GO" id="GO:0016567">
    <property type="term" value="P:protein ubiquitination"/>
    <property type="evidence" value="ECO:0007669"/>
    <property type="project" value="TreeGrafter"/>
</dbReference>
<proteinExistence type="predicted"/>
<dbReference type="InterPro" id="IPR001841">
    <property type="entry name" value="Znf_RING"/>
</dbReference>
<name>A0AAD7C1U5_9AGAR</name>
<accession>A0AAD7C1U5</accession>
<dbReference type="EMBL" id="JARKIF010000006">
    <property type="protein sequence ID" value="KAJ7636776.1"/>
    <property type="molecule type" value="Genomic_DNA"/>
</dbReference>
<protein>
    <recommendedName>
        <fullName evidence="6">RING-type domain-containing protein</fullName>
    </recommendedName>
</protein>
<dbReference type="Gene3D" id="3.30.40.10">
    <property type="entry name" value="Zinc/RING finger domain, C3HC4 (zinc finger)"/>
    <property type="match status" value="1"/>
</dbReference>
<dbReference type="InterPro" id="IPR051435">
    <property type="entry name" value="RING_finger_E3_ubiq-ligases"/>
</dbReference>
<keyword evidence="1" id="KW-0479">Metal-binding</keyword>
<organism evidence="7 8">
    <name type="scientific">Roridomyces roridus</name>
    <dbReference type="NCBI Taxonomy" id="1738132"/>
    <lineage>
        <taxon>Eukaryota</taxon>
        <taxon>Fungi</taxon>
        <taxon>Dikarya</taxon>
        <taxon>Basidiomycota</taxon>
        <taxon>Agaricomycotina</taxon>
        <taxon>Agaricomycetes</taxon>
        <taxon>Agaricomycetidae</taxon>
        <taxon>Agaricales</taxon>
        <taxon>Marasmiineae</taxon>
        <taxon>Mycenaceae</taxon>
        <taxon>Roridomyces</taxon>
    </lineage>
</organism>
<dbReference type="Proteomes" id="UP001221142">
    <property type="component" value="Unassembled WGS sequence"/>
</dbReference>
<dbReference type="PANTHER" id="PTHR22791">
    <property type="entry name" value="RING-TYPE DOMAIN-CONTAINING PROTEIN"/>
    <property type="match status" value="1"/>
</dbReference>
<dbReference type="InterPro" id="IPR013083">
    <property type="entry name" value="Znf_RING/FYVE/PHD"/>
</dbReference>
<evidence type="ECO:0000313" key="7">
    <source>
        <dbReference type="EMBL" id="KAJ7636776.1"/>
    </source>
</evidence>
<dbReference type="SUPFAM" id="SSF57850">
    <property type="entry name" value="RING/U-box"/>
    <property type="match status" value="1"/>
</dbReference>
<evidence type="ECO:0000313" key="8">
    <source>
        <dbReference type="Proteomes" id="UP001221142"/>
    </source>
</evidence>
<dbReference type="PROSITE" id="PS50089">
    <property type="entry name" value="ZF_RING_2"/>
    <property type="match status" value="1"/>
</dbReference>
<dbReference type="PANTHER" id="PTHR22791:SF6">
    <property type="entry name" value="RING-TYPE DOMAIN-CONTAINING PROTEIN"/>
    <property type="match status" value="1"/>
</dbReference>
<feature type="domain" description="RING-type" evidence="6">
    <location>
        <begin position="4"/>
        <end position="48"/>
    </location>
</feature>
<keyword evidence="8" id="KW-1185">Reference proteome</keyword>
<evidence type="ECO:0000256" key="2">
    <source>
        <dbReference type="ARBA" id="ARBA00022771"/>
    </source>
</evidence>
<dbReference type="PROSITE" id="PS00518">
    <property type="entry name" value="ZF_RING_1"/>
    <property type="match status" value="1"/>
</dbReference>
<evidence type="ECO:0000259" key="6">
    <source>
        <dbReference type="PROSITE" id="PS50089"/>
    </source>
</evidence>
<dbReference type="Pfam" id="PF13445">
    <property type="entry name" value="zf-RING_UBOX"/>
    <property type="match status" value="1"/>
</dbReference>
<reference evidence="7" key="1">
    <citation type="submission" date="2023-03" db="EMBL/GenBank/DDBJ databases">
        <title>Massive genome expansion in bonnet fungi (Mycena s.s.) driven by repeated elements and novel gene families across ecological guilds.</title>
        <authorList>
            <consortium name="Lawrence Berkeley National Laboratory"/>
            <person name="Harder C.B."/>
            <person name="Miyauchi S."/>
            <person name="Viragh M."/>
            <person name="Kuo A."/>
            <person name="Thoen E."/>
            <person name="Andreopoulos B."/>
            <person name="Lu D."/>
            <person name="Skrede I."/>
            <person name="Drula E."/>
            <person name="Henrissat B."/>
            <person name="Morin E."/>
            <person name="Kohler A."/>
            <person name="Barry K."/>
            <person name="LaButti K."/>
            <person name="Morin E."/>
            <person name="Salamov A."/>
            <person name="Lipzen A."/>
            <person name="Mereny Z."/>
            <person name="Hegedus B."/>
            <person name="Baldrian P."/>
            <person name="Stursova M."/>
            <person name="Weitz H."/>
            <person name="Taylor A."/>
            <person name="Grigoriev I.V."/>
            <person name="Nagy L.G."/>
            <person name="Martin F."/>
            <person name="Kauserud H."/>
        </authorList>
    </citation>
    <scope>NUCLEOTIDE SEQUENCE</scope>
    <source>
        <strain evidence="7">9284</strain>
    </source>
</reference>
<gene>
    <name evidence="7" type="ORF">FB45DRAFT_828940</name>
</gene>
<dbReference type="InterPro" id="IPR027370">
    <property type="entry name" value="Znf-RING_euk"/>
</dbReference>
<feature type="region of interest" description="Disordered" evidence="5">
    <location>
        <begin position="282"/>
        <end position="310"/>
    </location>
</feature>
<dbReference type="GO" id="GO:0008270">
    <property type="term" value="F:zinc ion binding"/>
    <property type="evidence" value="ECO:0007669"/>
    <property type="project" value="UniProtKB-KW"/>
</dbReference>
<dbReference type="AlphaFoldDB" id="A0AAD7C1U5"/>
<feature type="compositionally biased region" description="Low complexity" evidence="5">
    <location>
        <begin position="216"/>
        <end position="228"/>
    </location>
</feature>
<keyword evidence="3" id="KW-0862">Zinc</keyword>
<sequence>MPTCSICYECFSSPVALPCGHVFCQECIRQVVDSANSSKTKHSCPTCRSNFTIMNLDPNLIPPYLRPHILPTLRPLFIDGLGIKTSPASSDCSMPAASPSNPDVTALQTSVTAWQKQAETHASANTTLLAFARRTRDCALRLRTERDMHRNECVLLKRKLREIYEAQNAAPAAQPKQQPPPQQTASSSCVTWTRKCHEEADTLNSPSPFAPPGPPRSVCSNSSASSSSHTDDLDSDEEFDYERRRRLAASTAARVVRPPVYLLQFEAPNAVKPIAEDALVGGPPMKRRKGTPAPAGRMGGNGQMEVEQERCSVRSISDLLV</sequence>
<evidence type="ECO:0000256" key="3">
    <source>
        <dbReference type="ARBA" id="ARBA00022833"/>
    </source>
</evidence>
<comment type="caution">
    <text evidence="7">The sequence shown here is derived from an EMBL/GenBank/DDBJ whole genome shotgun (WGS) entry which is preliminary data.</text>
</comment>